<evidence type="ECO:0000313" key="5">
    <source>
        <dbReference type="Proteomes" id="UP001162156"/>
    </source>
</evidence>
<dbReference type="Pfam" id="PF00023">
    <property type="entry name" value="Ank"/>
    <property type="match status" value="1"/>
</dbReference>
<evidence type="ECO:0000313" key="4">
    <source>
        <dbReference type="EMBL" id="KAJ8971291.1"/>
    </source>
</evidence>
<evidence type="ECO:0000256" key="1">
    <source>
        <dbReference type="ARBA" id="ARBA00022737"/>
    </source>
</evidence>
<name>A0AAV8ZU26_9CUCU</name>
<dbReference type="PANTHER" id="PTHR24198:SF165">
    <property type="entry name" value="ANKYRIN REPEAT-CONTAINING PROTEIN-RELATED"/>
    <property type="match status" value="1"/>
</dbReference>
<keyword evidence="5" id="KW-1185">Reference proteome</keyword>
<dbReference type="Gene3D" id="1.25.40.20">
    <property type="entry name" value="Ankyrin repeat-containing domain"/>
    <property type="match status" value="3"/>
</dbReference>
<dbReference type="InterPro" id="IPR002110">
    <property type="entry name" value="Ankyrin_rpt"/>
</dbReference>
<reference evidence="4" key="1">
    <citation type="journal article" date="2023" name="Insect Mol. Biol.">
        <title>Genome sequencing provides insights into the evolution of gene families encoding plant cell wall-degrading enzymes in longhorned beetles.</title>
        <authorList>
            <person name="Shin N.R."/>
            <person name="Okamura Y."/>
            <person name="Kirsch R."/>
            <person name="Pauchet Y."/>
        </authorList>
    </citation>
    <scope>NUCLEOTIDE SEQUENCE</scope>
    <source>
        <strain evidence="4">RBIC_L_NR</strain>
    </source>
</reference>
<feature type="repeat" description="ANK" evidence="3">
    <location>
        <begin position="399"/>
        <end position="431"/>
    </location>
</feature>
<dbReference type="SMART" id="SM00248">
    <property type="entry name" value="ANK"/>
    <property type="match status" value="4"/>
</dbReference>
<accession>A0AAV8ZU26</accession>
<sequence length="528" mass="61290">MAMSGATKWKWPELPDQIWYDETEVIQKIAPPLILNARGIYSCPEMEMGEFMENEVQLRIHAKEVKAQILEKHDIDKAVEIINSHEEVLTYNYGRNSYKSLLPTIRFEKGLKHKYQYLEKIIQTGFQIYAKNKNYEELVFFAAANCDVDQLRLCMKKIPKENYNKTKEGDTILLFFIKYGNLENNNYLNTLNVIVTEYKLDVNRADYNDHSPIIILNNVDLLSHKINEQNAQDIIEAFPLKDILEKLKTNAPRSVIKSEVEDGRSTLFALLAQKKENEFLQKLKEISNKEENLLDIEDGNYTLLQLACDKNLKMVVSFLIEKGANLSKTTRRNRKTPLEISARRNYYAIFKDLLNANRIEIDSKLFEIFVLNRARQIKTKYFDDILCYDGLQTDISYANGNTPLHYAIIFSNTDAILKLLKRGASLSVKNKNGKDPLDYISKEDLELYMDHCISVDKHNKAYDKKYELRFDFNGFLKKKASTNVVVSEAEIASKICSSERLKSLAKHPLMMAFIEIKWNLISPFYNSI</sequence>
<dbReference type="SUPFAM" id="SSF48403">
    <property type="entry name" value="Ankyrin repeat"/>
    <property type="match status" value="1"/>
</dbReference>
<dbReference type="Pfam" id="PF12796">
    <property type="entry name" value="Ank_2"/>
    <property type="match status" value="1"/>
</dbReference>
<proteinExistence type="predicted"/>
<dbReference type="PROSITE" id="PS50297">
    <property type="entry name" value="ANK_REP_REGION"/>
    <property type="match status" value="1"/>
</dbReference>
<comment type="caution">
    <text evidence="4">The sequence shown here is derived from an EMBL/GenBank/DDBJ whole genome shotgun (WGS) entry which is preliminary data.</text>
</comment>
<keyword evidence="2 3" id="KW-0040">ANK repeat</keyword>
<dbReference type="InterPro" id="IPR036770">
    <property type="entry name" value="Ankyrin_rpt-contain_sf"/>
</dbReference>
<organism evidence="4 5">
    <name type="scientific">Rhamnusium bicolor</name>
    <dbReference type="NCBI Taxonomy" id="1586634"/>
    <lineage>
        <taxon>Eukaryota</taxon>
        <taxon>Metazoa</taxon>
        <taxon>Ecdysozoa</taxon>
        <taxon>Arthropoda</taxon>
        <taxon>Hexapoda</taxon>
        <taxon>Insecta</taxon>
        <taxon>Pterygota</taxon>
        <taxon>Neoptera</taxon>
        <taxon>Endopterygota</taxon>
        <taxon>Coleoptera</taxon>
        <taxon>Polyphaga</taxon>
        <taxon>Cucujiformia</taxon>
        <taxon>Chrysomeloidea</taxon>
        <taxon>Cerambycidae</taxon>
        <taxon>Lepturinae</taxon>
        <taxon>Rhagiini</taxon>
        <taxon>Rhamnusium</taxon>
    </lineage>
</organism>
<evidence type="ECO:0000256" key="2">
    <source>
        <dbReference type="ARBA" id="ARBA00023043"/>
    </source>
</evidence>
<feature type="non-terminal residue" evidence="4">
    <location>
        <position position="528"/>
    </location>
</feature>
<dbReference type="Proteomes" id="UP001162156">
    <property type="component" value="Unassembled WGS sequence"/>
</dbReference>
<dbReference type="AlphaFoldDB" id="A0AAV8ZU26"/>
<evidence type="ECO:0000256" key="3">
    <source>
        <dbReference type="PROSITE-ProRule" id="PRU00023"/>
    </source>
</evidence>
<protein>
    <submittedName>
        <fullName evidence="4">Uncharacterized protein</fullName>
    </submittedName>
</protein>
<dbReference type="EMBL" id="JANEYF010000231">
    <property type="protein sequence ID" value="KAJ8971291.1"/>
    <property type="molecule type" value="Genomic_DNA"/>
</dbReference>
<dbReference type="PROSITE" id="PS50088">
    <property type="entry name" value="ANK_REPEAT"/>
    <property type="match status" value="1"/>
</dbReference>
<gene>
    <name evidence="4" type="ORF">NQ314_000768</name>
</gene>
<dbReference type="PANTHER" id="PTHR24198">
    <property type="entry name" value="ANKYRIN REPEAT AND PROTEIN KINASE DOMAIN-CONTAINING PROTEIN"/>
    <property type="match status" value="1"/>
</dbReference>
<keyword evidence="1" id="KW-0677">Repeat</keyword>